<keyword evidence="1" id="KW-0378">Hydrolase</keyword>
<dbReference type="InterPro" id="IPR023365">
    <property type="entry name" value="Sortase_dom-sf"/>
</dbReference>
<dbReference type="NCBIfam" id="NF033748">
    <property type="entry name" value="class_F_sortase"/>
    <property type="match status" value="1"/>
</dbReference>
<dbReference type="InterPro" id="IPR005754">
    <property type="entry name" value="Sortase"/>
</dbReference>
<dbReference type="CDD" id="cd05829">
    <property type="entry name" value="Sortase_F"/>
    <property type="match status" value="1"/>
</dbReference>
<organism evidence="3 4">
    <name type="scientific">Blastococcus colisei</name>
    <dbReference type="NCBI Taxonomy" id="1564162"/>
    <lineage>
        <taxon>Bacteria</taxon>
        <taxon>Bacillati</taxon>
        <taxon>Actinomycetota</taxon>
        <taxon>Actinomycetes</taxon>
        <taxon>Geodermatophilales</taxon>
        <taxon>Geodermatophilaceae</taxon>
        <taxon>Blastococcus</taxon>
    </lineage>
</organism>
<dbReference type="Pfam" id="PF04203">
    <property type="entry name" value="Sortase"/>
    <property type="match status" value="1"/>
</dbReference>
<evidence type="ECO:0000313" key="3">
    <source>
        <dbReference type="EMBL" id="TQN44103.1"/>
    </source>
</evidence>
<feature type="region of interest" description="Disordered" evidence="2">
    <location>
        <begin position="21"/>
        <end position="50"/>
    </location>
</feature>
<accession>A0A543PJ52</accession>
<dbReference type="InterPro" id="IPR042001">
    <property type="entry name" value="Sortase_F"/>
</dbReference>
<comment type="caution">
    <text evidence="3">The sequence shown here is derived from an EMBL/GenBank/DDBJ whole genome shotgun (WGS) entry which is preliminary data.</text>
</comment>
<proteinExistence type="predicted"/>
<sequence length="199" mass="20906">MALATALFSGCATSATTADRDIAHPSGANSGSPTAPPSVPRAVSTAPENLPVADPSRVRVPVLDVDAPVGGLGLDVCGALEVPTDFDAAGWYVDGPEPGEPGPAVVVGHVDDYTGPAVFHRLETLEVGDEVLIDRGDGTTATFRVRAVEAYAKDEFPTERVYGRTPDPELRLITCGGEFDRTERSYLGNVVVYADLVRR</sequence>
<dbReference type="GO" id="GO:0016787">
    <property type="term" value="F:hydrolase activity"/>
    <property type="evidence" value="ECO:0007669"/>
    <property type="project" value="UniProtKB-KW"/>
</dbReference>
<evidence type="ECO:0000256" key="2">
    <source>
        <dbReference type="SAM" id="MobiDB-lite"/>
    </source>
</evidence>
<dbReference type="Gene3D" id="2.40.260.10">
    <property type="entry name" value="Sortase"/>
    <property type="match status" value="1"/>
</dbReference>
<reference evidence="3 4" key="1">
    <citation type="submission" date="2019-06" db="EMBL/GenBank/DDBJ databases">
        <title>Sequencing the genomes of 1000 actinobacteria strains.</title>
        <authorList>
            <person name="Klenk H.-P."/>
        </authorList>
    </citation>
    <scope>NUCLEOTIDE SEQUENCE [LARGE SCALE GENOMIC DNA]</scope>
    <source>
        <strain evidence="3 4">DSM 46837</strain>
    </source>
</reference>
<protein>
    <submittedName>
        <fullName evidence="3">LPXTG-site transpeptidase (Sortase) family protein</fullName>
    </submittedName>
</protein>
<evidence type="ECO:0000256" key="1">
    <source>
        <dbReference type="ARBA" id="ARBA00022801"/>
    </source>
</evidence>
<name>A0A543PJ52_9ACTN</name>
<dbReference type="SUPFAM" id="SSF63817">
    <property type="entry name" value="Sortase"/>
    <property type="match status" value="1"/>
</dbReference>
<dbReference type="AlphaFoldDB" id="A0A543PJ52"/>
<dbReference type="EMBL" id="VFQE01000001">
    <property type="protein sequence ID" value="TQN44103.1"/>
    <property type="molecule type" value="Genomic_DNA"/>
</dbReference>
<keyword evidence="4" id="KW-1185">Reference proteome</keyword>
<dbReference type="Proteomes" id="UP000319865">
    <property type="component" value="Unassembled WGS sequence"/>
</dbReference>
<evidence type="ECO:0000313" key="4">
    <source>
        <dbReference type="Proteomes" id="UP000319865"/>
    </source>
</evidence>
<gene>
    <name evidence="3" type="ORF">FHU33_3589</name>
</gene>